<keyword evidence="4" id="KW-1185">Reference proteome</keyword>
<dbReference type="Gene3D" id="2.30.40.10">
    <property type="entry name" value="Urease, subunit C, domain 1"/>
    <property type="match status" value="1"/>
</dbReference>
<dbReference type="PROSITE" id="PS51368">
    <property type="entry name" value="UREASE_3"/>
    <property type="match status" value="1"/>
</dbReference>
<dbReference type="GO" id="GO:0005737">
    <property type="term" value="C:cytoplasm"/>
    <property type="evidence" value="ECO:0007669"/>
    <property type="project" value="UniProtKB-SubCell"/>
</dbReference>
<comment type="caution">
    <text evidence="3">The sequence shown here is derived from an EMBL/GenBank/DDBJ whole genome shotgun (WGS) entry which is preliminary data.</text>
</comment>
<keyword evidence="1" id="KW-0963">Cytoplasm</keyword>
<evidence type="ECO:0000259" key="2">
    <source>
        <dbReference type="PROSITE" id="PS51368"/>
    </source>
</evidence>
<comment type="subcellular location">
    <subcellularLocation>
        <location evidence="1">Cytoplasm</location>
    </subcellularLocation>
</comment>
<dbReference type="AlphaFoldDB" id="A0A918DGW0"/>
<reference evidence="3" key="1">
    <citation type="journal article" date="2014" name="Int. J. Syst. Evol. Microbiol.">
        <title>Complete genome sequence of Corynebacterium casei LMG S-19264T (=DSM 44701T), isolated from a smear-ripened cheese.</title>
        <authorList>
            <consortium name="US DOE Joint Genome Institute (JGI-PGF)"/>
            <person name="Walter F."/>
            <person name="Albersmeier A."/>
            <person name="Kalinowski J."/>
            <person name="Ruckert C."/>
        </authorList>
    </citation>
    <scope>NUCLEOTIDE SEQUENCE</scope>
    <source>
        <strain evidence="3">CGMCC 4.7368</strain>
    </source>
</reference>
<comment type="caution">
    <text evidence="1">Lacks conserved residue(s) required for the propagation of feature annotation.</text>
</comment>
<proteinExistence type="predicted"/>
<dbReference type="InterPro" id="IPR017951">
    <property type="entry name" value="Urease_asu_c"/>
</dbReference>
<dbReference type="PANTHER" id="PTHR43440">
    <property type="entry name" value="UREASE"/>
    <property type="match status" value="1"/>
</dbReference>
<dbReference type="Proteomes" id="UP000646523">
    <property type="component" value="Unassembled WGS sequence"/>
</dbReference>
<name>A0A918DGW0_9ACTN</name>
<dbReference type="InterPro" id="IPR032466">
    <property type="entry name" value="Metal_Hydrolase"/>
</dbReference>
<dbReference type="PANTHER" id="PTHR43440:SF1">
    <property type="entry name" value="UREASE"/>
    <property type="match status" value="1"/>
</dbReference>
<reference evidence="3" key="2">
    <citation type="submission" date="2020-09" db="EMBL/GenBank/DDBJ databases">
        <authorList>
            <person name="Sun Q."/>
            <person name="Zhou Y."/>
        </authorList>
    </citation>
    <scope>NUCLEOTIDE SEQUENCE</scope>
    <source>
        <strain evidence="3">CGMCC 4.7368</strain>
    </source>
</reference>
<dbReference type="SUPFAM" id="SSF51556">
    <property type="entry name" value="Metallo-dependent hydrolases"/>
    <property type="match status" value="1"/>
</dbReference>
<accession>A0A918DGW0</accession>
<dbReference type="Gene3D" id="3.20.20.140">
    <property type="entry name" value="Metal-dependent hydrolases"/>
    <property type="match status" value="1"/>
</dbReference>
<dbReference type="GO" id="GO:0009039">
    <property type="term" value="F:urease activity"/>
    <property type="evidence" value="ECO:0007669"/>
    <property type="project" value="InterPro"/>
</dbReference>
<sequence length="110" mass="11817">MGDANASIPTPQPVLSRPMFGAVPVTAAATSLHFVSPLALDEGLADRLAVRRRLVPVADVRGRGKEAMPLNDALPRIEVEPDTFRVLIDGDLVEPAPAAALPMTQRYFLF</sequence>
<feature type="domain" description="Urease" evidence="2">
    <location>
        <begin position="1"/>
        <end position="110"/>
    </location>
</feature>
<protein>
    <recommendedName>
        <fullName evidence="2">Urease domain-containing protein</fullName>
    </recommendedName>
</protein>
<organism evidence="3 4">
    <name type="scientific">Nonomuraea cavernae</name>
    <dbReference type="NCBI Taxonomy" id="2045107"/>
    <lineage>
        <taxon>Bacteria</taxon>
        <taxon>Bacillati</taxon>
        <taxon>Actinomycetota</taxon>
        <taxon>Actinomycetes</taxon>
        <taxon>Streptosporangiales</taxon>
        <taxon>Streptosporangiaceae</taxon>
        <taxon>Nonomuraea</taxon>
    </lineage>
</organism>
<dbReference type="InterPro" id="IPR050112">
    <property type="entry name" value="Urease_alpha_subunit"/>
</dbReference>
<evidence type="ECO:0000313" key="4">
    <source>
        <dbReference type="Proteomes" id="UP000646523"/>
    </source>
</evidence>
<gene>
    <name evidence="3" type="ORF">GCM10012289_19990</name>
</gene>
<dbReference type="InterPro" id="IPR011059">
    <property type="entry name" value="Metal-dep_hydrolase_composite"/>
</dbReference>
<evidence type="ECO:0000256" key="1">
    <source>
        <dbReference type="PROSITE-ProRule" id="PRU00700"/>
    </source>
</evidence>
<evidence type="ECO:0000313" key="3">
    <source>
        <dbReference type="EMBL" id="GGO66299.1"/>
    </source>
</evidence>
<dbReference type="GO" id="GO:0016151">
    <property type="term" value="F:nickel cation binding"/>
    <property type="evidence" value="ECO:0007669"/>
    <property type="project" value="InterPro"/>
</dbReference>
<dbReference type="EMBL" id="BMNH01000004">
    <property type="protein sequence ID" value="GGO66299.1"/>
    <property type="molecule type" value="Genomic_DNA"/>
</dbReference>